<feature type="transmembrane region" description="Helical" evidence="1">
    <location>
        <begin position="345"/>
        <end position="365"/>
    </location>
</feature>
<sequence>MREQGRWPWSRDKVAQMLANLAQAGTAVVAFDILFAEPQNNPVQLVMTHVQDPQIRQQLAPLVGQLDADQALARHLQDTDTVLGILFQDDSNVIRGELPPAVLTTDSNSKPLAVGSFPGYLANIELLQQRAAGAGFINSTPDDDGFIRSAALLMAHQGILYPSLALEAARLYTLSDSFKVDTAEIGDYRSIIGVDVGGKRVPTDTFGRVLIPYRGAAYSFPYVSATDVVSGHLPADVFSNAIVFVGTSAVGNADLRATPVGVLYPGVEVHANVFEGLLNPELLPVHPDWADGALLVLMLLVGSVLNALLPLLGPLAMAINGALLVTAVVLINGYLWVVWRLDLSLTLSLLLITVLTVFHMASGFFGEARQRRRIKSIFDQYVPPAHIERMLNHPEGLGMDGERREMTVLFSDIRGFTSISEKLGASELKSVLNRFFSPITKAIFEHQGTIDKYVGDMVMAFWNAPLEDRAHAEHAVETAFAMLKITDELQRVFELESLPAIDIGIGINTGDMNVGDMGSSYRRAYTVIGDAVNLGSRLEGLTKFYGVRLLVSEFTQAQCPDWAFMPVDRVKVKGKQLPVSIYEPLGRLAQLTEAQRYELSRFNQALTHYFAQQWNAAESLLLELQHQTEHQSLYLLYLERVRALRQAPPGDDWDGSYAHTSK</sequence>
<feature type="domain" description="Guanylate cyclase" evidence="2">
    <location>
        <begin position="407"/>
        <end position="539"/>
    </location>
</feature>
<name>A0ABX5LZW0_9GAMM</name>
<dbReference type="CDD" id="cd07302">
    <property type="entry name" value="CHD"/>
    <property type="match status" value="1"/>
</dbReference>
<proteinExistence type="predicted"/>
<comment type="caution">
    <text evidence="3">The sequence shown here is derived from an EMBL/GenBank/DDBJ whole genome shotgun (WGS) entry which is preliminary data.</text>
</comment>
<dbReference type="SMART" id="SM01080">
    <property type="entry name" value="CHASE2"/>
    <property type="match status" value="1"/>
</dbReference>
<dbReference type="Pfam" id="PF05226">
    <property type="entry name" value="CHASE2"/>
    <property type="match status" value="1"/>
</dbReference>
<dbReference type="Proteomes" id="UP000248090">
    <property type="component" value="Unassembled WGS sequence"/>
</dbReference>
<evidence type="ECO:0000256" key="1">
    <source>
        <dbReference type="SAM" id="Phobius"/>
    </source>
</evidence>
<evidence type="ECO:0000313" key="3">
    <source>
        <dbReference type="EMBL" id="PXF31846.1"/>
    </source>
</evidence>
<keyword evidence="1" id="KW-1133">Transmembrane helix</keyword>
<dbReference type="InterPro" id="IPR050697">
    <property type="entry name" value="Adenylyl/Guanylyl_Cyclase_3/4"/>
</dbReference>
<organism evidence="3 4">
    <name type="scientific">Pokkaliibacter plantistimulans</name>
    <dbReference type="NCBI Taxonomy" id="1635171"/>
    <lineage>
        <taxon>Bacteria</taxon>
        <taxon>Pseudomonadati</taxon>
        <taxon>Pseudomonadota</taxon>
        <taxon>Gammaproteobacteria</taxon>
        <taxon>Oceanospirillales</taxon>
        <taxon>Balneatrichaceae</taxon>
        <taxon>Pokkaliibacter</taxon>
    </lineage>
</organism>
<dbReference type="InterPro" id="IPR029787">
    <property type="entry name" value="Nucleotide_cyclase"/>
</dbReference>
<evidence type="ECO:0000259" key="2">
    <source>
        <dbReference type="PROSITE" id="PS50125"/>
    </source>
</evidence>
<keyword evidence="4" id="KW-1185">Reference proteome</keyword>
<dbReference type="SMART" id="SM00044">
    <property type="entry name" value="CYCc"/>
    <property type="match status" value="1"/>
</dbReference>
<keyword evidence="1" id="KW-0472">Membrane</keyword>
<feature type="transmembrane region" description="Helical" evidence="1">
    <location>
        <begin position="321"/>
        <end position="339"/>
    </location>
</feature>
<keyword evidence="1" id="KW-0812">Transmembrane</keyword>
<dbReference type="PANTHER" id="PTHR43081:SF1">
    <property type="entry name" value="ADENYLATE CYCLASE, TERMINAL-DIFFERENTIATION SPECIFIC"/>
    <property type="match status" value="1"/>
</dbReference>
<dbReference type="Pfam" id="PF00211">
    <property type="entry name" value="Guanylate_cyc"/>
    <property type="match status" value="1"/>
</dbReference>
<dbReference type="InterPro" id="IPR007890">
    <property type="entry name" value="CHASE2"/>
</dbReference>
<feature type="transmembrane region" description="Helical" evidence="1">
    <location>
        <begin position="289"/>
        <end position="309"/>
    </location>
</feature>
<dbReference type="EMBL" id="LAPT01000032">
    <property type="protein sequence ID" value="PXF31846.1"/>
    <property type="molecule type" value="Genomic_DNA"/>
</dbReference>
<evidence type="ECO:0000313" key="4">
    <source>
        <dbReference type="Proteomes" id="UP000248090"/>
    </source>
</evidence>
<dbReference type="PANTHER" id="PTHR43081">
    <property type="entry name" value="ADENYLATE CYCLASE, TERMINAL-DIFFERENTIATION SPECIFIC-RELATED"/>
    <property type="match status" value="1"/>
</dbReference>
<dbReference type="PROSITE" id="PS50125">
    <property type="entry name" value="GUANYLATE_CYCLASE_2"/>
    <property type="match status" value="1"/>
</dbReference>
<protein>
    <recommendedName>
        <fullName evidence="2">Guanylate cyclase domain-containing protein</fullName>
    </recommendedName>
</protein>
<dbReference type="Gene3D" id="3.30.70.1230">
    <property type="entry name" value="Nucleotide cyclase"/>
    <property type="match status" value="1"/>
</dbReference>
<dbReference type="SUPFAM" id="SSF55073">
    <property type="entry name" value="Nucleotide cyclase"/>
    <property type="match status" value="1"/>
</dbReference>
<reference evidence="3 4" key="1">
    <citation type="submission" date="2015-03" db="EMBL/GenBank/DDBJ databases">
        <authorList>
            <person name="Krishnan R."/>
            <person name="Midha S."/>
            <person name="Patil P.B."/>
            <person name="Rameshkumar N."/>
        </authorList>
    </citation>
    <scope>NUCLEOTIDE SEQUENCE [LARGE SCALE GENOMIC DNA]</scope>
    <source>
        <strain evidence="3 4">L1E11</strain>
    </source>
</reference>
<gene>
    <name evidence="3" type="ORF">WH50_07855</name>
</gene>
<dbReference type="InterPro" id="IPR001054">
    <property type="entry name" value="A/G_cyclase"/>
</dbReference>
<accession>A0ABX5LZW0</accession>